<gene>
    <name evidence="4" type="ORF">Ssi02_14240</name>
</gene>
<evidence type="ECO:0000256" key="1">
    <source>
        <dbReference type="SAM" id="MobiDB-lite"/>
    </source>
</evidence>
<dbReference type="Proteomes" id="UP000606172">
    <property type="component" value="Unassembled WGS sequence"/>
</dbReference>
<comment type="caution">
    <text evidence="4">The sequence shown here is derived from an EMBL/GenBank/DDBJ whole genome shotgun (WGS) entry which is preliminary data.</text>
</comment>
<evidence type="ECO:0000256" key="2">
    <source>
        <dbReference type="SAM" id="Phobius"/>
    </source>
</evidence>
<keyword evidence="2" id="KW-0472">Membrane</keyword>
<name>A0A919RCL7_9ACTN</name>
<dbReference type="InterPro" id="IPR007921">
    <property type="entry name" value="CHAP_dom"/>
</dbReference>
<sequence>MDPIAESLLEAIRPELGYREKAGQFTKFGEWYAANIDIHPKYRNAPWCDMFLAWAADKAGVADVVGQFAWTPSHAMWFKKQNAWTHHPEPGALVFYDWSGGSKIGDIDHVGVVEKVKNGKIHTIEANVDGVWLKRKVRDEEHVVGYGVPRKVKEHIDDVRTTLITLRADSDAAQAAQAAQAATAHASGLGIPLTPQTTAVAAGVLAVLVGAVIVLRQVRGGRTPGRHRRDGKHKHPGGQGPLAI</sequence>
<dbReference type="SUPFAM" id="SSF54001">
    <property type="entry name" value="Cysteine proteinases"/>
    <property type="match status" value="1"/>
</dbReference>
<accession>A0A919RCL7</accession>
<dbReference type="Gene3D" id="3.90.1720.10">
    <property type="entry name" value="endopeptidase domain like (from Nostoc punctiforme)"/>
    <property type="match status" value="1"/>
</dbReference>
<dbReference type="InterPro" id="IPR038765">
    <property type="entry name" value="Papain-like_cys_pep_sf"/>
</dbReference>
<evidence type="ECO:0000259" key="3">
    <source>
        <dbReference type="Pfam" id="PF05257"/>
    </source>
</evidence>
<keyword evidence="2" id="KW-0812">Transmembrane</keyword>
<proteinExistence type="predicted"/>
<evidence type="ECO:0000313" key="4">
    <source>
        <dbReference type="EMBL" id="GII91193.1"/>
    </source>
</evidence>
<feature type="region of interest" description="Disordered" evidence="1">
    <location>
        <begin position="220"/>
        <end position="244"/>
    </location>
</feature>
<keyword evidence="5" id="KW-1185">Reference proteome</keyword>
<dbReference type="EMBL" id="BOOW01000008">
    <property type="protein sequence ID" value="GII91193.1"/>
    <property type="molecule type" value="Genomic_DNA"/>
</dbReference>
<reference evidence="4" key="1">
    <citation type="submission" date="2021-01" db="EMBL/GenBank/DDBJ databases">
        <title>Whole genome shotgun sequence of Sinosporangium siamense NBRC 109515.</title>
        <authorList>
            <person name="Komaki H."/>
            <person name="Tamura T."/>
        </authorList>
    </citation>
    <scope>NUCLEOTIDE SEQUENCE</scope>
    <source>
        <strain evidence="4">NBRC 109515</strain>
    </source>
</reference>
<organism evidence="4 5">
    <name type="scientific">Sinosporangium siamense</name>
    <dbReference type="NCBI Taxonomy" id="1367973"/>
    <lineage>
        <taxon>Bacteria</taxon>
        <taxon>Bacillati</taxon>
        <taxon>Actinomycetota</taxon>
        <taxon>Actinomycetes</taxon>
        <taxon>Streptosporangiales</taxon>
        <taxon>Streptosporangiaceae</taxon>
        <taxon>Sinosporangium</taxon>
    </lineage>
</organism>
<dbReference type="RefSeq" id="WP_204022341.1">
    <property type="nucleotide sequence ID" value="NZ_BOOW01000008.1"/>
</dbReference>
<feature type="compositionally biased region" description="Basic residues" evidence="1">
    <location>
        <begin position="224"/>
        <end position="236"/>
    </location>
</feature>
<feature type="transmembrane region" description="Helical" evidence="2">
    <location>
        <begin position="199"/>
        <end position="218"/>
    </location>
</feature>
<feature type="domain" description="Peptidase C51" evidence="3">
    <location>
        <begin position="42"/>
        <end position="127"/>
    </location>
</feature>
<keyword evidence="2" id="KW-1133">Transmembrane helix</keyword>
<dbReference type="AlphaFoldDB" id="A0A919RCL7"/>
<protein>
    <recommendedName>
        <fullName evidence="3">Peptidase C51 domain-containing protein</fullName>
    </recommendedName>
</protein>
<evidence type="ECO:0000313" key="5">
    <source>
        <dbReference type="Proteomes" id="UP000606172"/>
    </source>
</evidence>
<dbReference type="Pfam" id="PF05257">
    <property type="entry name" value="CHAP"/>
    <property type="match status" value="1"/>
</dbReference>